<feature type="transmembrane region" description="Helical" evidence="8">
    <location>
        <begin position="196"/>
        <end position="213"/>
    </location>
</feature>
<dbReference type="Gene3D" id="3.30.70.1350">
    <property type="entry name" value="Cation efflux protein, cytoplasmic domain"/>
    <property type="match status" value="1"/>
</dbReference>
<dbReference type="GO" id="GO:0016020">
    <property type="term" value="C:membrane"/>
    <property type="evidence" value="ECO:0007669"/>
    <property type="project" value="UniProtKB-SubCell"/>
</dbReference>
<gene>
    <name evidence="11" type="ordered locus">Sinac_7213</name>
</gene>
<dbReference type="NCBIfam" id="TIGR01297">
    <property type="entry name" value="CDF"/>
    <property type="match status" value="1"/>
</dbReference>
<keyword evidence="4 8" id="KW-0812">Transmembrane</keyword>
<dbReference type="Gene3D" id="1.20.1510.10">
    <property type="entry name" value="Cation efflux protein transmembrane domain"/>
    <property type="match status" value="1"/>
</dbReference>
<evidence type="ECO:0000256" key="4">
    <source>
        <dbReference type="ARBA" id="ARBA00022692"/>
    </source>
</evidence>
<keyword evidence="5 8" id="KW-1133">Transmembrane helix</keyword>
<evidence type="ECO:0000259" key="10">
    <source>
        <dbReference type="Pfam" id="PF16916"/>
    </source>
</evidence>
<feature type="region of interest" description="Disordered" evidence="7">
    <location>
        <begin position="1"/>
        <end position="22"/>
    </location>
</feature>
<name>L0DS85_SINAD</name>
<dbReference type="PANTHER" id="PTHR43840:SF15">
    <property type="entry name" value="MITOCHONDRIAL METAL TRANSPORTER 1-RELATED"/>
    <property type="match status" value="1"/>
</dbReference>
<evidence type="ECO:0000313" key="11">
    <source>
        <dbReference type="EMBL" id="AGA31261.1"/>
    </source>
</evidence>
<dbReference type="KEGG" id="saci:Sinac_7213"/>
<feature type="domain" description="Cation efflux protein cytoplasmic" evidence="10">
    <location>
        <begin position="230"/>
        <end position="303"/>
    </location>
</feature>
<dbReference type="HOGENOM" id="CLU_013430_3_6_0"/>
<dbReference type="OrthoDB" id="9806522at2"/>
<dbReference type="InterPro" id="IPR027470">
    <property type="entry name" value="Cation_efflux_CTD"/>
</dbReference>
<dbReference type="InterPro" id="IPR036837">
    <property type="entry name" value="Cation_efflux_CTD_sf"/>
</dbReference>
<dbReference type="InterPro" id="IPR058533">
    <property type="entry name" value="Cation_efflux_TM"/>
</dbReference>
<accession>L0DS85</accession>
<dbReference type="SUPFAM" id="SSF160240">
    <property type="entry name" value="Cation efflux protein cytoplasmic domain-like"/>
    <property type="match status" value="1"/>
</dbReference>
<comment type="subcellular location">
    <subcellularLocation>
        <location evidence="1">Membrane</location>
        <topology evidence="1">Multi-pass membrane protein</topology>
    </subcellularLocation>
</comment>
<dbReference type="STRING" id="886293.Sinac_7213"/>
<keyword evidence="6 8" id="KW-0472">Membrane</keyword>
<feature type="transmembrane region" description="Helical" evidence="8">
    <location>
        <begin position="94"/>
        <end position="114"/>
    </location>
</feature>
<evidence type="ECO:0000256" key="2">
    <source>
        <dbReference type="ARBA" id="ARBA00008114"/>
    </source>
</evidence>
<dbReference type="Pfam" id="PF16916">
    <property type="entry name" value="ZT_dimer"/>
    <property type="match status" value="1"/>
</dbReference>
<evidence type="ECO:0000256" key="6">
    <source>
        <dbReference type="ARBA" id="ARBA00023136"/>
    </source>
</evidence>
<feature type="transmembrane region" description="Helical" evidence="8">
    <location>
        <begin position="30"/>
        <end position="50"/>
    </location>
</feature>
<evidence type="ECO:0000313" key="12">
    <source>
        <dbReference type="Proteomes" id="UP000010798"/>
    </source>
</evidence>
<keyword evidence="3" id="KW-0813">Transport</keyword>
<dbReference type="Pfam" id="PF01545">
    <property type="entry name" value="Cation_efflux"/>
    <property type="match status" value="1"/>
</dbReference>
<evidence type="ECO:0000256" key="5">
    <source>
        <dbReference type="ARBA" id="ARBA00022989"/>
    </source>
</evidence>
<feature type="domain" description="Cation efflux protein transmembrane" evidence="9">
    <location>
        <begin position="29"/>
        <end position="221"/>
    </location>
</feature>
<dbReference type="InterPro" id="IPR027469">
    <property type="entry name" value="Cation_efflux_TMD_sf"/>
</dbReference>
<dbReference type="SUPFAM" id="SSF161111">
    <property type="entry name" value="Cation efflux protein transmembrane domain-like"/>
    <property type="match status" value="1"/>
</dbReference>
<evidence type="ECO:0000256" key="7">
    <source>
        <dbReference type="SAM" id="MobiDB-lite"/>
    </source>
</evidence>
<feature type="transmembrane region" description="Helical" evidence="8">
    <location>
        <begin position="126"/>
        <end position="143"/>
    </location>
</feature>
<sequence length="309" mass="32443">MELPPEHATPQAQPSPNPAERGMRAAMTGLGINAALVVIKLTAGILGHTYALVADAIESSADIFSSLIVWGGLRITTRPPDEDYPYGYGKAETLAAAVVSLMLIGAALGIAIAAVGEIVTPHHTPAPFTLVVIAVVVVVKEILSRKVLEVGQETGSTAVKADAWHHRSDALTSAAAFIGIGVALWGGPGWESADDWAALVAAAIIAINGLLLLRPAIRDLMDRMPEGLPAEQIAAAARSVAGVQAIEKLRVRRLGTEYFVDLHVQAEPTLPLRDAHILSGKVKGAIRSEFPHVAGVLVHMEPFEKSMGS</sequence>
<comment type="similarity">
    <text evidence="2">Belongs to the cation diffusion facilitator (CDF) transporter (TC 2.A.4) family.</text>
</comment>
<dbReference type="EMBL" id="CP003364">
    <property type="protein sequence ID" value="AGA31261.1"/>
    <property type="molecule type" value="Genomic_DNA"/>
</dbReference>
<feature type="transmembrane region" description="Helical" evidence="8">
    <location>
        <begin position="170"/>
        <end position="190"/>
    </location>
</feature>
<evidence type="ECO:0000256" key="8">
    <source>
        <dbReference type="SAM" id="Phobius"/>
    </source>
</evidence>
<dbReference type="InterPro" id="IPR050291">
    <property type="entry name" value="CDF_Transporter"/>
</dbReference>
<dbReference type="Proteomes" id="UP000010798">
    <property type="component" value="Chromosome"/>
</dbReference>
<reference evidence="11 12" key="1">
    <citation type="submission" date="2012-02" db="EMBL/GenBank/DDBJ databases">
        <title>Complete sequence of chromosome of Singulisphaera acidiphila DSM 18658.</title>
        <authorList>
            <consortium name="US DOE Joint Genome Institute (JGI-PGF)"/>
            <person name="Lucas S."/>
            <person name="Copeland A."/>
            <person name="Lapidus A."/>
            <person name="Glavina del Rio T."/>
            <person name="Dalin E."/>
            <person name="Tice H."/>
            <person name="Bruce D."/>
            <person name="Goodwin L."/>
            <person name="Pitluck S."/>
            <person name="Peters L."/>
            <person name="Ovchinnikova G."/>
            <person name="Chertkov O."/>
            <person name="Kyrpides N."/>
            <person name="Mavromatis K."/>
            <person name="Ivanova N."/>
            <person name="Brettin T."/>
            <person name="Detter J.C."/>
            <person name="Han C."/>
            <person name="Larimer F."/>
            <person name="Land M."/>
            <person name="Hauser L."/>
            <person name="Markowitz V."/>
            <person name="Cheng J.-F."/>
            <person name="Hugenholtz P."/>
            <person name="Woyke T."/>
            <person name="Wu D."/>
            <person name="Tindall B."/>
            <person name="Pomrenke H."/>
            <person name="Brambilla E."/>
            <person name="Klenk H.-P."/>
            <person name="Eisen J.A."/>
        </authorList>
    </citation>
    <scope>NUCLEOTIDE SEQUENCE [LARGE SCALE GENOMIC DNA]</scope>
    <source>
        <strain evidence="12">ATCC BAA-1392 / DSM 18658 / VKM B-2454 / MOB10</strain>
    </source>
</reference>
<dbReference type="eggNOG" id="COG0053">
    <property type="taxonomic scope" value="Bacteria"/>
</dbReference>
<dbReference type="RefSeq" id="WP_015250331.1">
    <property type="nucleotide sequence ID" value="NC_019892.1"/>
</dbReference>
<evidence type="ECO:0000256" key="1">
    <source>
        <dbReference type="ARBA" id="ARBA00004141"/>
    </source>
</evidence>
<protein>
    <submittedName>
        <fullName evidence="11">Cation diffusion facilitator family transporter</fullName>
    </submittedName>
</protein>
<organism evidence="11 12">
    <name type="scientific">Singulisphaera acidiphila (strain ATCC BAA-1392 / DSM 18658 / VKM B-2454 / MOB10)</name>
    <dbReference type="NCBI Taxonomy" id="886293"/>
    <lineage>
        <taxon>Bacteria</taxon>
        <taxon>Pseudomonadati</taxon>
        <taxon>Planctomycetota</taxon>
        <taxon>Planctomycetia</taxon>
        <taxon>Isosphaerales</taxon>
        <taxon>Isosphaeraceae</taxon>
        <taxon>Singulisphaera</taxon>
    </lineage>
</organism>
<dbReference type="FunFam" id="1.20.1510.10:FF:000006">
    <property type="entry name" value="Divalent cation efflux transporter"/>
    <property type="match status" value="1"/>
</dbReference>
<evidence type="ECO:0000256" key="3">
    <source>
        <dbReference type="ARBA" id="ARBA00022448"/>
    </source>
</evidence>
<evidence type="ECO:0000259" key="9">
    <source>
        <dbReference type="Pfam" id="PF01545"/>
    </source>
</evidence>
<dbReference type="GO" id="GO:0008324">
    <property type="term" value="F:monoatomic cation transmembrane transporter activity"/>
    <property type="evidence" value="ECO:0007669"/>
    <property type="project" value="InterPro"/>
</dbReference>
<dbReference type="InterPro" id="IPR002524">
    <property type="entry name" value="Cation_efflux"/>
</dbReference>
<dbReference type="PANTHER" id="PTHR43840">
    <property type="entry name" value="MITOCHONDRIAL METAL TRANSPORTER 1-RELATED"/>
    <property type="match status" value="1"/>
</dbReference>
<dbReference type="AlphaFoldDB" id="L0DS85"/>
<keyword evidence="12" id="KW-1185">Reference proteome</keyword>
<proteinExistence type="inferred from homology"/>